<feature type="non-terminal residue" evidence="2">
    <location>
        <position position="1"/>
    </location>
</feature>
<dbReference type="EMBL" id="QCZH01000062">
    <property type="protein sequence ID" value="PWA04581.1"/>
    <property type="molecule type" value="Genomic_DNA"/>
</dbReference>
<feature type="domain" description="DUF7507" evidence="1">
    <location>
        <begin position="191"/>
        <end position="293"/>
    </location>
</feature>
<gene>
    <name evidence="2" type="ORF">DB891_17445</name>
</gene>
<evidence type="ECO:0000259" key="1">
    <source>
        <dbReference type="Pfam" id="PF24346"/>
    </source>
</evidence>
<comment type="caution">
    <text evidence="2">The sequence shown here is derived from an EMBL/GenBank/DDBJ whole genome shotgun (WGS) entry which is preliminary data.</text>
</comment>
<dbReference type="InterPro" id="IPR055354">
    <property type="entry name" value="DUF7507"/>
</dbReference>
<protein>
    <recommendedName>
        <fullName evidence="1">DUF7507 domain-containing protein</fullName>
    </recommendedName>
</protein>
<feature type="non-terminal residue" evidence="2">
    <location>
        <position position="347"/>
    </location>
</feature>
<dbReference type="Proteomes" id="UP000245618">
    <property type="component" value="Unassembled WGS sequence"/>
</dbReference>
<proteinExistence type="predicted"/>
<accession>A0A2U1JHI7</accession>
<evidence type="ECO:0000313" key="3">
    <source>
        <dbReference type="Proteomes" id="UP000245618"/>
    </source>
</evidence>
<keyword evidence="3" id="KW-1185">Reference proteome</keyword>
<dbReference type="AlphaFoldDB" id="A0A2U1JHI7"/>
<organism evidence="2 3">
    <name type="scientific">Flavobacterium laiguense</name>
    <dbReference type="NCBI Taxonomy" id="2169409"/>
    <lineage>
        <taxon>Bacteria</taxon>
        <taxon>Pseudomonadati</taxon>
        <taxon>Bacteroidota</taxon>
        <taxon>Flavobacteriia</taxon>
        <taxon>Flavobacteriales</taxon>
        <taxon>Flavobacteriaceae</taxon>
        <taxon>Flavobacterium</taxon>
    </lineage>
</organism>
<evidence type="ECO:0000313" key="2">
    <source>
        <dbReference type="EMBL" id="PWA04581.1"/>
    </source>
</evidence>
<name>A0A2U1JHI7_9FLAO</name>
<reference evidence="2 3" key="1">
    <citation type="submission" date="2018-04" db="EMBL/GenBank/DDBJ databases">
        <title>Flavobacterium sp. nov., isolated from glacier ice.</title>
        <authorList>
            <person name="Liu Q."/>
            <person name="Xin Y.-H."/>
        </authorList>
    </citation>
    <scope>NUCLEOTIDE SEQUENCE [LARGE SCALE GENOMIC DNA]</scope>
    <source>
        <strain evidence="2 3">LB2P30</strain>
    </source>
</reference>
<dbReference type="Pfam" id="PF24346">
    <property type="entry name" value="DUF7507"/>
    <property type="match status" value="1"/>
</dbReference>
<sequence>TYTIATAGGCAAVTATTSVTITALPTASIFYSGSPWCTSVTNQSVTLTGAAGGTYSSTAGLTINATTGTITPSSSIAGTYTVSYTIAAAGGCAAITATALVTVNALPAPPTSVGNQTECMAPSIQTLTATATVPSGQHIDWYTTATGNNPTNSPTLNIVGTVTYYAQAVNNSTSCVSPTRTPVVLTINSCSIKITKDGTYQDTNHDGITNIGDNVIYNFVVTNTSNVTLTNITVTDINAVVSGGPIASLASGVSDSTTFTAVHAITQNDIDAGIVYNWATAIGTPPTGADVKDTSTDPTPCTSCPKDPECPECTITPLTQSPKIAIVKTNNITVDTNGCAILEVGDV</sequence>